<dbReference type="EMBL" id="ML769576">
    <property type="protein sequence ID" value="KAE9393261.1"/>
    <property type="molecule type" value="Genomic_DNA"/>
</dbReference>
<sequence length="190" mass="20616">MSPKTGEHGAAVTTVFFQPSVQSLVTLAKNEQFTAGCAARSLAPSVPLRVGNVIVPPGSDLAQELEAFEAAEAQVAAASWARFFKEQEEAHLAAAETKRCLEAEQQCKEQQAIKEHWQESMMEKEWDEKDARQQQRALGEQMLKNGQVEYELLQGEVKTLADSAAASAASAAQAKAYKALVVPRYPDPAA</sequence>
<accession>A0A6A4H567</accession>
<organism evidence="1 2">
    <name type="scientific">Gymnopus androsaceus JB14</name>
    <dbReference type="NCBI Taxonomy" id="1447944"/>
    <lineage>
        <taxon>Eukaryota</taxon>
        <taxon>Fungi</taxon>
        <taxon>Dikarya</taxon>
        <taxon>Basidiomycota</taxon>
        <taxon>Agaricomycotina</taxon>
        <taxon>Agaricomycetes</taxon>
        <taxon>Agaricomycetidae</taxon>
        <taxon>Agaricales</taxon>
        <taxon>Marasmiineae</taxon>
        <taxon>Omphalotaceae</taxon>
        <taxon>Gymnopus</taxon>
    </lineage>
</organism>
<name>A0A6A4H567_9AGAR</name>
<reference evidence="1" key="1">
    <citation type="journal article" date="2019" name="Environ. Microbiol.">
        <title>Fungal ecological strategies reflected in gene transcription - a case study of two litter decomposers.</title>
        <authorList>
            <person name="Barbi F."/>
            <person name="Kohler A."/>
            <person name="Barry K."/>
            <person name="Baskaran P."/>
            <person name="Daum C."/>
            <person name="Fauchery L."/>
            <person name="Ihrmark K."/>
            <person name="Kuo A."/>
            <person name="LaButti K."/>
            <person name="Lipzen A."/>
            <person name="Morin E."/>
            <person name="Grigoriev I.V."/>
            <person name="Henrissat B."/>
            <person name="Lindahl B."/>
            <person name="Martin F."/>
        </authorList>
    </citation>
    <scope>NUCLEOTIDE SEQUENCE</scope>
    <source>
        <strain evidence="1">JB14</strain>
    </source>
</reference>
<gene>
    <name evidence="1" type="ORF">BT96DRAFT_999577</name>
</gene>
<protein>
    <submittedName>
        <fullName evidence="1">Uncharacterized protein</fullName>
    </submittedName>
</protein>
<keyword evidence="2" id="KW-1185">Reference proteome</keyword>
<evidence type="ECO:0000313" key="1">
    <source>
        <dbReference type="EMBL" id="KAE9393261.1"/>
    </source>
</evidence>
<dbReference type="Proteomes" id="UP000799118">
    <property type="component" value="Unassembled WGS sequence"/>
</dbReference>
<proteinExistence type="predicted"/>
<dbReference type="AlphaFoldDB" id="A0A6A4H567"/>
<evidence type="ECO:0000313" key="2">
    <source>
        <dbReference type="Proteomes" id="UP000799118"/>
    </source>
</evidence>